<gene>
    <name evidence="1" type="ORF">BXZ70DRAFT_1011921</name>
</gene>
<dbReference type="AlphaFoldDB" id="A0A8K0UGJ8"/>
<keyword evidence="2" id="KW-1185">Reference proteome</keyword>
<sequence>MATALDLSTTTVNQFWDKVVAANPNLEAVIKAATANVVQIAATNGKLYVNASNWYGTADIAPWITGALNITIPNWSWLPSSGFFEIKFESFEVTLTLYDSYHYYLYSWKGQVQVPPSFVGLKAEGPWTLRN</sequence>
<proteinExistence type="predicted"/>
<protein>
    <submittedName>
        <fullName evidence="1">Uncharacterized protein</fullName>
    </submittedName>
</protein>
<comment type="caution">
    <text evidence="1">The sequence shown here is derived from an EMBL/GenBank/DDBJ whole genome shotgun (WGS) entry which is preliminary data.</text>
</comment>
<dbReference type="EMBL" id="JAEVFJ010000045">
    <property type="protein sequence ID" value="KAH8084862.1"/>
    <property type="molecule type" value="Genomic_DNA"/>
</dbReference>
<dbReference type="Proteomes" id="UP000813824">
    <property type="component" value="Unassembled WGS sequence"/>
</dbReference>
<organism evidence="1 2">
    <name type="scientific">Cristinia sonorae</name>
    <dbReference type="NCBI Taxonomy" id="1940300"/>
    <lineage>
        <taxon>Eukaryota</taxon>
        <taxon>Fungi</taxon>
        <taxon>Dikarya</taxon>
        <taxon>Basidiomycota</taxon>
        <taxon>Agaricomycotina</taxon>
        <taxon>Agaricomycetes</taxon>
        <taxon>Agaricomycetidae</taxon>
        <taxon>Agaricales</taxon>
        <taxon>Pleurotineae</taxon>
        <taxon>Stephanosporaceae</taxon>
        <taxon>Cristinia</taxon>
    </lineage>
</organism>
<accession>A0A8K0UGJ8</accession>
<evidence type="ECO:0000313" key="2">
    <source>
        <dbReference type="Proteomes" id="UP000813824"/>
    </source>
</evidence>
<reference evidence="1" key="1">
    <citation type="journal article" date="2021" name="New Phytol.">
        <title>Evolutionary innovations through gain and loss of genes in the ectomycorrhizal Boletales.</title>
        <authorList>
            <person name="Wu G."/>
            <person name="Miyauchi S."/>
            <person name="Morin E."/>
            <person name="Kuo A."/>
            <person name="Drula E."/>
            <person name="Varga T."/>
            <person name="Kohler A."/>
            <person name="Feng B."/>
            <person name="Cao Y."/>
            <person name="Lipzen A."/>
            <person name="Daum C."/>
            <person name="Hundley H."/>
            <person name="Pangilinan J."/>
            <person name="Johnson J."/>
            <person name="Barry K."/>
            <person name="LaButti K."/>
            <person name="Ng V."/>
            <person name="Ahrendt S."/>
            <person name="Min B."/>
            <person name="Choi I.G."/>
            <person name="Park H."/>
            <person name="Plett J.M."/>
            <person name="Magnuson J."/>
            <person name="Spatafora J.W."/>
            <person name="Nagy L.G."/>
            <person name="Henrissat B."/>
            <person name="Grigoriev I.V."/>
            <person name="Yang Z.L."/>
            <person name="Xu J."/>
            <person name="Martin F.M."/>
        </authorList>
    </citation>
    <scope>NUCLEOTIDE SEQUENCE</scope>
    <source>
        <strain evidence="1">KKN 215</strain>
    </source>
</reference>
<evidence type="ECO:0000313" key="1">
    <source>
        <dbReference type="EMBL" id="KAH8084862.1"/>
    </source>
</evidence>
<name>A0A8K0UGJ8_9AGAR</name>